<keyword evidence="4" id="KW-1185">Reference proteome</keyword>
<sequence length="419" mass="47075">MADVFEQIDKVDSRALLSSLRENVVRLGRMTAEVERAFVQRELSFYKEMVIAAIEYTGEPLSTVEQKIVDGLAAVWMFNNRPNRSIPKLKSRKHTLLSFADSIVQSAHESSGYKELKAAGFEHLLFERTVLDHPEFFSQKAQDASRARLGEMNRQALGTLDHVGEDLPHAAAQLERLGFERFSRDGYAYREREIVHLSWVEEADFDNGVARIWPGEPNRGALYASGTGISTWRQRVEEIDAGQYLTAYVVFGHRAEAAENRKSGDTVALYKMTALHRIGEEIFADISPAAETDNAGNGQSAQDSPTNHGSNTGKRFTRAPIRPDQFAFRRALFERFNDRCALTGCTVGQLLDAAHLPGRNWSVGQNSADDGILLRADLHRALDNDLIRLDEHLRLVWVDESVFDLYGHLLSGTDRVHGY</sequence>
<dbReference type="InterPro" id="IPR003615">
    <property type="entry name" value="HNH_nuc"/>
</dbReference>
<organism evidence="3 4">
    <name type="scientific">Paraburkholderia fynbosensis</name>
    <dbReference type="NCBI Taxonomy" id="1200993"/>
    <lineage>
        <taxon>Bacteria</taxon>
        <taxon>Pseudomonadati</taxon>
        <taxon>Pseudomonadota</taxon>
        <taxon>Betaproteobacteria</taxon>
        <taxon>Burkholderiales</taxon>
        <taxon>Burkholderiaceae</taxon>
        <taxon>Paraburkholderia</taxon>
    </lineage>
</organism>
<protein>
    <recommendedName>
        <fullName evidence="2">HNH nuclease domain-containing protein</fullName>
    </recommendedName>
</protein>
<reference evidence="3 4" key="1">
    <citation type="submission" date="2020-04" db="EMBL/GenBank/DDBJ databases">
        <authorList>
            <person name="De Canck E."/>
        </authorList>
    </citation>
    <scope>NUCLEOTIDE SEQUENCE [LARGE SCALE GENOMIC DNA]</scope>
    <source>
        <strain evidence="3 4">LMG 27177</strain>
    </source>
</reference>
<dbReference type="AlphaFoldDB" id="A0A6J5G0L7"/>
<dbReference type="Pfam" id="PF13391">
    <property type="entry name" value="HNH_2"/>
    <property type="match status" value="1"/>
</dbReference>
<proteinExistence type="predicted"/>
<evidence type="ECO:0000259" key="2">
    <source>
        <dbReference type="Pfam" id="PF13391"/>
    </source>
</evidence>
<dbReference type="Proteomes" id="UP000494252">
    <property type="component" value="Unassembled WGS sequence"/>
</dbReference>
<feature type="region of interest" description="Disordered" evidence="1">
    <location>
        <begin position="290"/>
        <end position="317"/>
    </location>
</feature>
<evidence type="ECO:0000313" key="3">
    <source>
        <dbReference type="EMBL" id="CAB3790907.1"/>
    </source>
</evidence>
<gene>
    <name evidence="3" type="ORF">LMG27177_02943</name>
</gene>
<accession>A0A6J5G0L7</accession>
<feature type="domain" description="HNH nuclease" evidence="2">
    <location>
        <begin position="340"/>
        <end position="387"/>
    </location>
</feature>
<dbReference type="RefSeq" id="WP_175160589.1">
    <property type="nucleotide sequence ID" value="NZ_CADIKI010000007.1"/>
</dbReference>
<evidence type="ECO:0000256" key="1">
    <source>
        <dbReference type="SAM" id="MobiDB-lite"/>
    </source>
</evidence>
<feature type="compositionally biased region" description="Polar residues" evidence="1">
    <location>
        <begin position="294"/>
        <end position="314"/>
    </location>
</feature>
<name>A0A6J5G0L7_9BURK</name>
<evidence type="ECO:0000313" key="4">
    <source>
        <dbReference type="Proteomes" id="UP000494252"/>
    </source>
</evidence>
<dbReference type="EMBL" id="CADIKI010000007">
    <property type="protein sequence ID" value="CAB3790907.1"/>
    <property type="molecule type" value="Genomic_DNA"/>
</dbReference>